<keyword evidence="3" id="KW-1185">Reference proteome</keyword>
<gene>
    <name evidence="2" type="ORF">OJ962_06995</name>
</gene>
<dbReference type="EMBL" id="JAPCID010000008">
    <property type="protein sequence ID" value="MDA0137239.1"/>
    <property type="molecule type" value="Genomic_DNA"/>
</dbReference>
<dbReference type="PANTHER" id="PTHR43808">
    <property type="entry name" value="ACETYLORNITHINE DEACETYLASE"/>
    <property type="match status" value="1"/>
</dbReference>
<protein>
    <submittedName>
        <fullName evidence="2">M20/M25/M40 family metallo-hydrolase</fullName>
    </submittedName>
</protein>
<dbReference type="InterPro" id="IPR050072">
    <property type="entry name" value="Peptidase_M20A"/>
</dbReference>
<dbReference type="Gene3D" id="3.40.630.10">
    <property type="entry name" value="Zn peptidases"/>
    <property type="match status" value="2"/>
</dbReference>
<evidence type="ECO:0000259" key="1">
    <source>
        <dbReference type="Pfam" id="PF07687"/>
    </source>
</evidence>
<comment type="caution">
    <text evidence="2">The sequence shown here is derived from an EMBL/GenBank/DDBJ whole genome shotgun (WGS) entry which is preliminary data.</text>
</comment>
<name>A0ABT4RFC6_9ACTN</name>
<dbReference type="Pfam" id="PF01546">
    <property type="entry name" value="Peptidase_M20"/>
    <property type="match status" value="1"/>
</dbReference>
<dbReference type="SUPFAM" id="SSF53187">
    <property type="entry name" value="Zn-dependent exopeptidases"/>
    <property type="match status" value="1"/>
</dbReference>
<sequence>MTEEVLARVEDSREDLAELALRLGNTYSPWGSERILAQEVVDWYREQALDADLMGITPARANVVARLRGSGGGRTLVFNAHLDTEASGEEYDRLMAVPDPNRVGGRREGDRLFGHTILNDRGPMSLFMIAARALRDAGAPLRGDVVLTSVAGETGAAPVDEYQGVEYEGKGFGSDYLVRHGVRGDFALVAETTDFGLCWFNCGAAYYKITLSGRNMYTPRLQRPGTLGEHPNAIVKAARVVEAIEAWAIEAEARRARDTPCGEVRPKSQVGAIRGGLPWRPNRSSPYCALYVDVRTLPDEDVAELTASLQAAVDATGTGGRVELIMFKPGFEAGDEVSPLADAVRSAHAAVRGSAPPPRVETAVVSMWRDTNIFNGHGIPSLTFGPSRGQADVQGHGFFELDDLVDAAKMYALTALQVAG</sequence>
<dbReference type="Proteomes" id="UP001147700">
    <property type="component" value="Unassembled WGS sequence"/>
</dbReference>
<evidence type="ECO:0000313" key="3">
    <source>
        <dbReference type="Proteomes" id="UP001147700"/>
    </source>
</evidence>
<feature type="domain" description="Peptidase M20 dimerisation" evidence="1">
    <location>
        <begin position="222"/>
        <end position="316"/>
    </location>
</feature>
<evidence type="ECO:0000313" key="2">
    <source>
        <dbReference type="EMBL" id="MDA0137239.1"/>
    </source>
</evidence>
<dbReference type="InterPro" id="IPR002933">
    <property type="entry name" value="Peptidase_M20"/>
</dbReference>
<reference evidence="2" key="1">
    <citation type="submission" date="2022-10" db="EMBL/GenBank/DDBJ databases">
        <title>The WGS of Solirubrobacter sp. CPCC 204708.</title>
        <authorList>
            <person name="Jiang Z."/>
        </authorList>
    </citation>
    <scope>NUCLEOTIDE SEQUENCE</scope>
    <source>
        <strain evidence="2">CPCC 204708</strain>
    </source>
</reference>
<dbReference type="RefSeq" id="WP_202957098.1">
    <property type="nucleotide sequence ID" value="NZ_JAPCID010000008.1"/>
</dbReference>
<proteinExistence type="predicted"/>
<organism evidence="2 3">
    <name type="scientific">Solirubrobacter deserti</name>
    <dbReference type="NCBI Taxonomy" id="2282478"/>
    <lineage>
        <taxon>Bacteria</taxon>
        <taxon>Bacillati</taxon>
        <taxon>Actinomycetota</taxon>
        <taxon>Thermoleophilia</taxon>
        <taxon>Solirubrobacterales</taxon>
        <taxon>Solirubrobacteraceae</taxon>
        <taxon>Solirubrobacter</taxon>
    </lineage>
</organism>
<dbReference type="Pfam" id="PF07687">
    <property type="entry name" value="M20_dimer"/>
    <property type="match status" value="1"/>
</dbReference>
<dbReference type="InterPro" id="IPR011650">
    <property type="entry name" value="Peptidase_M20_dimer"/>
</dbReference>
<accession>A0ABT4RFC6</accession>